<dbReference type="Proteomes" id="UP000245622">
    <property type="component" value="Chromosome 1"/>
</dbReference>
<dbReference type="AlphaFoldDB" id="A0A1V1I2Z7"/>
<keyword evidence="2" id="KW-0261">Viral envelope protein</keyword>
<reference evidence="2 3" key="1">
    <citation type="submission" date="2014-04" db="EMBL/GenBank/DDBJ databases">
        <authorList>
            <person name="Hornung B.V."/>
        </authorList>
    </citation>
    <scope>NUCLEOTIDE SEQUENCE [LARGE SCALE GENOMIC DNA]</scope>
    <source>
        <strain evidence="2 3">CRIB</strain>
    </source>
</reference>
<name>A0A1V1I2Z7_9FIRM</name>
<organism evidence="2 3">
    <name type="scientific">Romboutsia ilealis</name>
    <dbReference type="NCBI Taxonomy" id="1115758"/>
    <lineage>
        <taxon>Bacteria</taxon>
        <taxon>Bacillati</taxon>
        <taxon>Bacillota</taxon>
        <taxon>Clostridia</taxon>
        <taxon>Peptostreptococcales</taxon>
        <taxon>Peptostreptococcaceae</taxon>
        <taxon>Romboutsia</taxon>
    </lineage>
</organism>
<feature type="transmembrane region" description="Helical" evidence="1">
    <location>
        <begin position="109"/>
        <end position="128"/>
    </location>
</feature>
<feature type="transmembrane region" description="Helical" evidence="1">
    <location>
        <begin position="34"/>
        <end position="56"/>
    </location>
</feature>
<evidence type="ECO:0000313" key="2">
    <source>
        <dbReference type="EMBL" id="CED94585.1"/>
    </source>
</evidence>
<dbReference type="Pfam" id="PF14045">
    <property type="entry name" value="YIEGIA"/>
    <property type="match status" value="1"/>
</dbReference>
<protein>
    <submittedName>
        <fullName evidence="2">Possible spore envelope protein</fullName>
    </submittedName>
</protein>
<keyword evidence="2" id="KW-0946">Virion</keyword>
<gene>
    <name evidence="2" type="ORF">CRIB_1980</name>
</gene>
<keyword evidence="1" id="KW-0812">Transmembrane</keyword>
<keyword evidence="1" id="KW-1133">Transmembrane helix</keyword>
<dbReference type="KEGG" id="ril:CRIB_1980"/>
<dbReference type="EMBL" id="LN555523">
    <property type="protein sequence ID" value="CED94585.1"/>
    <property type="molecule type" value="Genomic_DNA"/>
</dbReference>
<dbReference type="InterPro" id="IPR025918">
    <property type="entry name" value="YIEGIA"/>
</dbReference>
<proteinExistence type="predicted"/>
<evidence type="ECO:0000256" key="1">
    <source>
        <dbReference type="SAM" id="Phobius"/>
    </source>
</evidence>
<dbReference type="GeneID" id="82206005"/>
<feature type="transmembrane region" description="Helical" evidence="1">
    <location>
        <begin position="134"/>
        <end position="154"/>
    </location>
</feature>
<evidence type="ECO:0000313" key="3">
    <source>
        <dbReference type="Proteomes" id="UP000245622"/>
    </source>
</evidence>
<sequence length="310" mass="34555">MDKIFFIGIIIGILSRLIMLHLDQKQYPTEPNILLSQLVLAFVASALGSLLVPALIERSYTSITFLSLAAQQFRQVRDNRRDTLQNLEDMQLIQRGNAFIEEIARTYEVRNYTCIITSFLTVGIYYIVSSEFKLGDTLSIIISSICGLALAFILKKLLTRQSIGDIADVVPSKISFVDECIMQVGELKGITNIGLEKDREKYLSQGLGIEIIPKDNSYANAGTIYDPGQRQAIIYNIYSRIGILREEDEPAFYPLPRINLNNGSLVIAVVPVDKDINKLIDAVKSCPILSSAKGKNVSLKNYKIDKKGSV</sequence>
<keyword evidence="3" id="KW-1185">Reference proteome</keyword>
<keyword evidence="1" id="KW-0472">Membrane</keyword>
<feature type="transmembrane region" description="Helical" evidence="1">
    <location>
        <begin position="5"/>
        <end position="22"/>
    </location>
</feature>
<dbReference type="RefSeq" id="WP_180702090.1">
    <property type="nucleotide sequence ID" value="NZ_CAPILH010000001.1"/>
</dbReference>
<accession>A0A1V1I2Z7</accession>